<protein>
    <recommendedName>
        <fullName evidence="13">Cytosol non-specific dipeptidase</fullName>
        <ecNumber evidence="10">3.4.13.18</ecNumber>
    </recommendedName>
    <alternativeName>
        <fullName evidence="16">Aminoacyl-histidine dipeptidase</fullName>
    </alternativeName>
    <alternativeName>
        <fullName evidence="15">Beta-alanyl-histidine dipeptidase</fullName>
    </alternativeName>
    <alternativeName>
        <fullName evidence="14">Carnosinase</fullName>
    </alternativeName>
    <alternativeName>
        <fullName evidence="11">Peptidase D</fullName>
    </alternativeName>
    <alternativeName>
        <fullName evidence="17">Xaa-His dipeptidase</fullName>
    </alternativeName>
</protein>
<dbReference type="InterPro" id="IPR011650">
    <property type="entry name" value="Peptidase_M20_dimer"/>
</dbReference>
<dbReference type="CDD" id="cd03890">
    <property type="entry name" value="M20_pepD"/>
    <property type="match status" value="1"/>
</dbReference>
<reference evidence="19" key="2">
    <citation type="journal article" date="2021" name="PeerJ">
        <title>Extensive microbial diversity within the chicken gut microbiome revealed by metagenomics and culture.</title>
        <authorList>
            <person name="Gilroy R."/>
            <person name="Ravi A."/>
            <person name="Getino M."/>
            <person name="Pursley I."/>
            <person name="Horton D.L."/>
            <person name="Alikhan N.F."/>
            <person name="Baker D."/>
            <person name="Gharbi K."/>
            <person name="Hall N."/>
            <person name="Watson M."/>
            <person name="Adriaenssens E.M."/>
            <person name="Foster-Nyarko E."/>
            <person name="Jarju S."/>
            <person name="Secka A."/>
            <person name="Antonio M."/>
            <person name="Oren A."/>
            <person name="Chaudhuri R.R."/>
            <person name="La Ragione R."/>
            <person name="Hildebrand F."/>
            <person name="Pallen M.J."/>
        </authorList>
    </citation>
    <scope>NUCLEOTIDE SEQUENCE</scope>
    <source>
        <strain evidence="19">B1-13419</strain>
    </source>
</reference>
<evidence type="ECO:0000256" key="14">
    <source>
        <dbReference type="ARBA" id="ARBA00075285"/>
    </source>
</evidence>
<dbReference type="PANTHER" id="PTHR43501">
    <property type="entry name" value="CYTOSOL NON-SPECIFIC DIPEPTIDASE"/>
    <property type="match status" value="1"/>
</dbReference>
<name>A0A9D9NII0_9BACT</name>
<evidence type="ECO:0000256" key="12">
    <source>
        <dbReference type="ARBA" id="ARBA00061423"/>
    </source>
</evidence>
<dbReference type="SUPFAM" id="SSF53187">
    <property type="entry name" value="Zn-dependent exopeptidases"/>
    <property type="match status" value="1"/>
</dbReference>
<evidence type="ECO:0000256" key="11">
    <source>
        <dbReference type="ARBA" id="ARBA00044252"/>
    </source>
</evidence>
<dbReference type="Proteomes" id="UP000823757">
    <property type="component" value="Unassembled WGS sequence"/>
</dbReference>
<dbReference type="GO" id="GO:0006508">
    <property type="term" value="P:proteolysis"/>
    <property type="evidence" value="ECO:0007669"/>
    <property type="project" value="UniProtKB-KW"/>
</dbReference>
<dbReference type="Pfam" id="PF07687">
    <property type="entry name" value="M20_dimer"/>
    <property type="match status" value="1"/>
</dbReference>
<dbReference type="PANTHER" id="PTHR43501:SF1">
    <property type="entry name" value="CYTOSOL NON-SPECIFIC DIPEPTIDASE"/>
    <property type="match status" value="1"/>
</dbReference>
<comment type="caution">
    <text evidence="19">The sequence shown here is derived from an EMBL/GenBank/DDBJ whole genome shotgun (WGS) entry which is preliminary data.</text>
</comment>
<keyword evidence="4" id="KW-0479">Metal-binding</keyword>
<dbReference type="InterPro" id="IPR036264">
    <property type="entry name" value="Bact_exopeptidase_dim_dom"/>
</dbReference>
<keyword evidence="8" id="KW-0170">Cobalt</keyword>
<organism evidence="19 20">
    <name type="scientific">Candidatus Cryptobacteroides faecigallinarum</name>
    <dbReference type="NCBI Taxonomy" id="2840763"/>
    <lineage>
        <taxon>Bacteria</taxon>
        <taxon>Pseudomonadati</taxon>
        <taxon>Bacteroidota</taxon>
        <taxon>Bacteroidia</taxon>
        <taxon>Bacteroidales</taxon>
        <taxon>Candidatus Cryptobacteroides</taxon>
    </lineage>
</organism>
<dbReference type="PIRSF" id="PIRSF016599">
    <property type="entry name" value="Xaa-His_dipept"/>
    <property type="match status" value="1"/>
</dbReference>
<evidence type="ECO:0000256" key="2">
    <source>
        <dbReference type="ARBA" id="ARBA00001947"/>
    </source>
</evidence>
<evidence type="ECO:0000256" key="15">
    <source>
        <dbReference type="ARBA" id="ARBA00076004"/>
    </source>
</evidence>
<evidence type="ECO:0000256" key="10">
    <source>
        <dbReference type="ARBA" id="ARBA00038976"/>
    </source>
</evidence>
<dbReference type="InterPro" id="IPR002933">
    <property type="entry name" value="Peptidase_M20"/>
</dbReference>
<evidence type="ECO:0000256" key="9">
    <source>
        <dbReference type="ARBA" id="ARBA00036421"/>
    </source>
</evidence>
<dbReference type="EC" id="3.4.13.18" evidence="10"/>
<dbReference type="GO" id="GO:0070573">
    <property type="term" value="F:metallodipeptidase activity"/>
    <property type="evidence" value="ECO:0007669"/>
    <property type="project" value="TreeGrafter"/>
</dbReference>
<dbReference type="SUPFAM" id="SSF55031">
    <property type="entry name" value="Bacterial exopeptidase dimerisation domain"/>
    <property type="match status" value="1"/>
</dbReference>
<dbReference type="Gene3D" id="3.40.630.10">
    <property type="entry name" value="Zn peptidases"/>
    <property type="match status" value="2"/>
</dbReference>
<dbReference type="EMBL" id="JADIMD010000105">
    <property type="protein sequence ID" value="MBO8475039.1"/>
    <property type="molecule type" value="Genomic_DNA"/>
</dbReference>
<evidence type="ECO:0000256" key="6">
    <source>
        <dbReference type="ARBA" id="ARBA00022833"/>
    </source>
</evidence>
<dbReference type="PRINTS" id="PR00934">
    <property type="entry name" value="XHISDIPTASE"/>
</dbReference>
<comment type="cofactor">
    <cofactor evidence="2">
        <name>Zn(2+)</name>
        <dbReference type="ChEBI" id="CHEBI:29105"/>
    </cofactor>
</comment>
<dbReference type="AlphaFoldDB" id="A0A9D9NII0"/>
<evidence type="ECO:0000313" key="19">
    <source>
        <dbReference type="EMBL" id="MBO8475039.1"/>
    </source>
</evidence>
<comment type="catalytic activity">
    <reaction evidence="9">
        <text>Hydrolysis of dipeptides, preferentially hydrophobic dipeptides including prolyl amino acids.</text>
        <dbReference type="EC" id="3.4.13.18"/>
    </reaction>
</comment>
<keyword evidence="3" id="KW-0645">Protease</keyword>
<gene>
    <name evidence="19" type="ORF">IAB91_07105</name>
</gene>
<accession>A0A9D9NII0</accession>
<reference evidence="19" key="1">
    <citation type="submission" date="2020-10" db="EMBL/GenBank/DDBJ databases">
        <authorList>
            <person name="Gilroy R."/>
        </authorList>
    </citation>
    <scope>NUCLEOTIDE SEQUENCE</scope>
    <source>
        <strain evidence="19">B1-13419</strain>
    </source>
</reference>
<evidence type="ECO:0000313" key="20">
    <source>
        <dbReference type="Proteomes" id="UP000823757"/>
    </source>
</evidence>
<comment type="cofactor">
    <cofactor evidence="1">
        <name>Co(2+)</name>
        <dbReference type="ChEBI" id="CHEBI:48828"/>
    </cofactor>
</comment>
<evidence type="ECO:0000256" key="1">
    <source>
        <dbReference type="ARBA" id="ARBA00001941"/>
    </source>
</evidence>
<dbReference type="Pfam" id="PF01546">
    <property type="entry name" value="Peptidase_M20"/>
    <property type="match status" value="1"/>
</dbReference>
<keyword evidence="5" id="KW-0378">Hydrolase</keyword>
<dbReference type="FunFam" id="3.40.630.10:FF:000018">
    <property type="entry name" value="Aminoacyl-histidine dipeptidase PepD"/>
    <property type="match status" value="1"/>
</dbReference>
<dbReference type="FunFam" id="3.40.630.10:FF:000015">
    <property type="entry name" value="Aminoacyl-histidine dipeptidase PepD"/>
    <property type="match status" value="1"/>
</dbReference>
<evidence type="ECO:0000256" key="3">
    <source>
        <dbReference type="ARBA" id="ARBA00022670"/>
    </source>
</evidence>
<feature type="domain" description="Peptidase M20 dimerisation" evidence="18">
    <location>
        <begin position="206"/>
        <end position="292"/>
    </location>
</feature>
<dbReference type="GO" id="GO:0046872">
    <property type="term" value="F:metal ion binding"/>
    <property type="evidence" value="ECO:0007669"/>
    <property type="project" value="UniProtKB-KW"/>
</dbReference>
<keyword evidence="7" id="KW-0482">Metalloprotease</keyword>
<dbReference type="GO" id="GO:0005829">
    <property type="term" value="C:cytosol"/>
    <property type="evidence" value="ECO:0007669"/>
    <property type="project" value="TreeGrafter"/>
</dbReference>
<evidence type="ECO:0000256" key="8">
    <source>
        <dbReference type="ARBA" id="ARBA00023285"/>
    </source>
</evidence>
<evidence type="ECO:0000256" key="16">
    <source>
        <dbReference type="ARBA" id="ARBA00077688"/>
    </source>
</evidence>
<dbReference type="NCBIfam" id="TIGR01893">
    <property type="entry name" value="aa-his-dipept"/>
    <property type="match status" value="1"/>
</dbReference>
<evidence type="ECO:0000256" key="5">
    <source>
        <dbReference type="ARBA" id="ARBA00022801"/>
    </source>
</evidence>
<evidence type="ECO:0000259" key="18">
    <source>
        <dbReference type="Pfam" id="PF07687"/>
    </source>
</evidence>
<evidence type="ECO:0000256" key="13">
    <source>
        <dbReference type="ARBA" id="ARBA00071271"/>
    </source>
</evidence>
<dbReference type="InterPro" id="IPR001160">
    <property type="entry name" value="Peptidase_M20C"/>
</dbReference>
<evidence type="ECO:0000256" key="4">
    <source>
        <dbReference type="ARBA" id="ARBA00022723"/>
    </source>
</evidence>
<sequence length="493" mass="53438">MELKDLNPELVWKNFYALTQIPRPSKKEGKAAEYLYDFGKSLGLETIKDEIGNIIIRKPATPGMENRKGVILQGHMDMVPQKNADVEHDFEKDPIQAYVDGEWVRAKGTTLGADNGIGVAIALSVLESKDLKHGPVEVLVTTDEETGMTGARALKPGLLKGDILINLDSETEGELYIGCAGGLDATASGEYRRKEHPAGYGCWSLAAKGMKGGHSGMDIILYRANANKVAARVLYALLTEADVKLVDFEGGTLRNAIPREAFATLYINDGKTDEAKKVFDRVTAEIKAEYAGTDPDMEFILEPYREDEGQACDPEACLYVDEEDALRLVRAVVACPDGVERMSSEIPGLVETSNNFAMVNIEKGKFSAKTLLRSSVDTAKEALAQKIACVFALAGIETSFAGGYSGWAPNATSPILHTMKEVYGKLYGKEPAVMAIHAGLECGILSGAYPHWDMVSCGPTILSPHSPDERVNIATVGKCWQFITAVLEAIPEK</sequence>
<keyword evidence="6" id="KW-0862">Zinc</keyword>
<comment type="similarity">
    <text evidence="12">Belongs to the peptidase M20C family.</text>
</comment>
<evidence type="ECO:0000256" key="7">
    <source>
        <dbReference type="ARBA" id="ARBA00023049"/>
    </source>
</evidence>
<proteinExistence type="inferred from homology"/>
<evidence type="ECO:0000256" key="17">
    <source>
        <dbReference type="ARBA" id="ARBA00078074"/>
    </source>
</evidence>